<organism evidence="2 3">
    <name type="scientific">Haloquadratum walsbyi J07HQW1</name>
    <dbReference type="NCBI Taxonomy" id="1238424"/>
    <lineage>
        <taxon>Archaea</taxon>
        <taxon>Methanobacteriati</taxon>
        <taxon>Methanobacteriota</taxon>
        <taxon>Stenosarchaea group</taxon>
        <taxon>Halobacteria</taxon>
        <taxon>Halobacteriales</taxon>
        <taxon>Haloferacaceae</taxon>
        <taxon>Haloquadratum</taxon>
    </lineage>
</organism>
<accession>U1MRF6</accession>
<dbReference type="InterPro" id="IPR055552">
    <property type="entry name" value="DUF7128"/>
</dbReference>
<proteinExistence type="predicted"/>
<dbReference type="EMBL" id="KE356560">
    <property type="protein sequence ID" value="ERG92684.1"/>
    <property type="molecule type" value="Genomic_DNA"/>
</dbReference>
<dbReference type="Proteomes" id="UP000030649">
    <property type="component" value="Unassembled WGS sequence"/>
</dbReference>
<evidence type="ECO:0000313" key="2">
    <source>
        <dbReference type="EMBL" id="ERG92684.1"/>
    </source>
</evidence>
<dbReference type="PROSITE" id="PS50157">
    <property type="entry name" value="ZINC_FINGER_C2H2_2"/>
    <property type="match status" value="1"/>
</dbReference>
<dbReference type="HOGENOM" id="CLU_3210688_0_0_2"/>
<gene>
    <name evidence="2" type="ORF">J07HQW1_02729</name>
</gene>
<feature type="domain" description="C2H2-type" evidence="1">
    <location>
        <begin position="13"/>
        <end position="41"/>
    </location>
</feature>
<name>U1MRF6_9EURY</name>
<evidence type="ECO:0000313" key="3">
    <source>
        <dbReference type="Proteomes" id="UP000030649"/>
    </source>
</evidence>
<sequence>MVSMVTRDSDQWYQCDECEMLFDDETDARTHEEHCEGDDEPSYLQ</sequence>
<dbReference type="InterPro" id="IPR013087">
    <property type="entry name" value="Znf_C2H2_type"/>
</dbReference>
<dbReference type="AlphaFoldDB" id="U1MRF6"/>
<protein>
    <recommendedName>
        <fullName evidence="1">C2H2-type domain-containing protein</fullName>
    </recommendedName>
</protein>
<dbReference type="Pfam" id="PF23447">
    <property type="entry name" value="DUF7128"/>
    <property type="match status" value="1"/>
</dbReference>
<evidence type="ECO:0000259" key="1">
    <source>
        <dbReference type="PROSITE" id="PS50157"/>
    </source>
</evidence>
<reference evidence="2 3" key="1">
    <citation type="journal article" date="2013" name="PLoS ONE">
        <title>Assembly-driven community genomics of a hypersaline microbial ecosystem.</title>
        <authorList>
            <person name="Podell S."/>
            <person name="Ugalde J.A."/>
            <person name="Narasingarao P."/>
            <person name="Banfield J.F."/>
            <person name="Heidelberg K.B."/>
            <person name="Allen E.E."/>
        </authorList>
    </citation>
    <scope>NUCLEOTIDE SEQUENCE [LARGE SCALE GENOMIC DNA]</scope>
    <source>
        <strain evidence="3">J07HQW1</strain>
    </source>
</reference>